<gene>
    <name evidence="8" type="ORF">VNE69_05128</name>
</gene>
<keyword evidence="3" id="KW-0539">Nucleus</keyword>
<dbReference type="GO" id="GO:0006272">
    <property type="term" value="P:leading strand elongation"/>
    <property type="evidence" value="ECO:0007669"/>
    <property type="project" value="TreeGrafter"/>
</dbReference>
<comment type="similarity">
    <text evidence="1 4">Belongs to the PCNA family.</text>
</comment>
<accession>A0AAX4JC18</accession>
<dbReference type="KEGG" id="vnx:VNE69_05128"/>
<dbReference type="PANTHER" id="PTHR11352:SF0">
    <property type="entry name" value="PROLIFERATING CELL NUCLEAR ANTIGEN"/>
    <property type="match status" value="1"/>
</dbReference>
<dbReference type="GO" id="GO:0006298">
    <property type="term" value="P:mismatch repair"/>
    <property type="evidence" value="ECO:0007669"/>
    <property type="project" value="TreeGrafter"/>
</dbReference>
<dbReference type="GO" id="GO:0019985">
    <property type="term" value="P:translesion synthesis"/>
    <property type="evidence" value="ECO:0007669"/>
    <property type="project" value="TreeGrafter"/>
</dbReference>
<dbReference type="EMBL" id="CP142730">
    <property type="protein sequence ID" value="WUR03537.1"/>
    <property type="molecule type" value="Genomic_DNA"/>
</dbReference>
<reference evidence="8" key="1">
    <citation type="journal article" date="2024" name="BMC Genomics">
        <title>Functional annotation of a divergent genome using sequence and structure-based similarity.</title>
        <authorList>
            <person name="Svedberg D."/>
            <person name="Winiger R.R."/>
            <person name="Berg A."/>
            <person name="Sharma H."/>
            <person name="Tellgren-Roth C."/>
            <person name="Debrunner-Vossbrinck B.A."/>
            <person name="Vossbrinck C.R."/>
            <person name="Barandun J."/>
        </authorList>
    </citation>
    <scope>NUCLEOTIDE SEQUENCE</scope>
    <source>
        <strain evidence="8">Illinois isolate</strain>
    </source>
</reference>
<dbReference type="CDD" id="cd00577">
    <property type="entry name" value="PCNA"/>
    <property type="match status" value="1"/>
</dbReference>
<dbReference type="AlphaFoldDB" id="A0AAX4JC18"/>
<dbReference type="GO" id="GO:0030337">
    <property type="term" value="F:DNA polymerase processivity factor activity"/>
    <property type="evidence" value="ECO:0007669"/>
    <property type="project" value="InterPro"/>
</dbReference>
<evidence type="ECO:0000256" key="1">
    <source>
        <dbReference type="ARBA" id="ARBA00010462"/>
    </source>
</evidence>
<evidence type="ECO:0000256" key="5">
    <source>
        <dbReference type="SAM" id="MobiDB-lite"/>
    </source>
</evidence>
<dbReference type="RefSeq" id="XP_065329682.1">
    <property type="nucleotide sequence ID" value="XM_065473610.1"/>
</dbReference>
<keyword evidence="2 4" id="KW-0238">DNA-binding</keyword>
<feature type="region of interest" description="Disordered" evidence="5">
    <location>
        <begin position="1"/>
        <end position="58"/>
    </location>
</feature>
<dbReference type="GO" id="GO:0006275">
    <property type="term" value="P:regulation of DNA replication"/>
    <property type="evidence" value="ECO:0007669"/>
    <property type="project" value="InterPro"/>
</dbReference>
<dbReference type="GO" id="GO:0003677">
    <property type="term" value="F:DNA binding"/>
    <property type="evidence" value="ECO:0007669"/>
    <property type="project" value="UniProtKB-KW"/>
</dbReference>
<dbReference type="NCBIfam" id="TIGR00590">
    <property type="entry name" value="pcna"/>
    <property type="match status" value="1"/>
</dbReference>
<dbReference type="PANTHER" id="PTHR11352">
    <property type="entry name" value="PROLIFERATING CELL NUCLEAR ANTIGEN"/>
    <property type="match status" value="1"/>
</dbReference>
<dbReference type="InterPro" id="IPR022649">
    <property type="entry name" value="Pr_cel_nuc_antig_C"/>
</dbReference>
<evidence type="ECO:0000256" key="2">
    <source>
        <dbReference type="ARBA" id="ARBA00023125"/>
    </source>
</evidence>
<dbReference type="Proteomes" id="UP001334084">
    <property type="component" value="Chromosome 5"/>
</dbReference>
<proteinExistence type="inferred from homology"/>
<keyword evidence="9" id="KW-1185">Reference proteome</keyword>
<dbReference type="InterPro" id="IPR022648">
    <property type="entry name" value="Pr_cel_nuc_antig_N"/>
</dbReference>
<evidence type="ECO:0000313" key="9">
    <source>
        <dbReference type="Proteomes" id="UP001334084"/>
    </source>
</evidence>
<organism evidence="8 9">
    <name type="scientific">Vairimorpha necatrix</name>
    <dbReference type="NCBI Taxonomy" id="6039"/>
    <lineage>
        <taxon>Eukaryota</taxon>
        <taxon>Fungi</taxon>
        <taxon>Fungi incertae sedis</taxon>
        <taxon>Microsporidia</taxon>
        <taxon>Nosematidae</taxon>
        <taxon>Vairimorpha</taxon>
    </lineage>
</organism>
<dbReference type="InterPro" id="IPR000730">
    <property type="entry name" value="Pr_cel_nuc_antig"/>
</dbReference>
<keyword evidence="4" id="KW-0235">DNA replication</keyword>
<sequence length="321" mass="36435">MFELEISHPQVQKGRDKNNNVITKKITKKNHDTDENGNNLQDSDGNEETDNNLTSTDQTKAAVKIENQVVFPGGKIGLLRKTLESISEVVDHVEIKARAEGLEMQVMDSLHVVFVDIFLSKNLFDKYRCDRDITLGVKVKSLITILKDLSFPADSSLHLSCNDDPENLSICYKSSQYTLNWELSLYSFDNEVFEMPAFDFQAEVTMYAQQFMVLPKLIGIFGEFITIEARKNMITFKQKGDTTAAAMTLEEGDDKEVEINVLSEIKKEMAMKYIVIIGKVAGLCSKIKLHLGEETPVFFDFNLFDLGHMRFYIAPKTETDN</sequence>
<dbReference type="Pfam" id="PF02747">
    <property type="entry name" value="PCNA_C"/>
    <property type="match status" value="1"/>
</dbReference>
<dbReference type="GeneID" id="90541352"/>
<comment type="function">
    <text evidence="3">This protein is an auxiliary protein of DNA polymerase delta and is involved in the control of eukaryotic DNA replication by increasing the polymerase's processivity during elongation of the leading strand.</text>
</comment>
<feature type="domain" description="Proliferating cell nuclear antigen PCNA N-terminal" evidence="6">
    <location>
        <begin position="77"/>
        <end position="187"/>
    </location>
</feature>
<evidence type="ECO:0000259" key="6">
    <source>
        <dbReference type="Pfam" id="PF00705"/>
    </source>
</evidence>
<evidence type="ECO:0000256" key="4">
    <source>
        <dbReference type="RuleBase" id="RU003671"/>
    </source>
</evidence>
<evidence type="ECO:0000313" key="8">
    <source>
        <dbReference type="EMBL" id="WUR03537.1"/>
    </source>
</evidence>
<dbReference type="Gene3D" id="3.70.10.10">
    <property type="match status" value="1"/>
</dbReference>
<dbReference type="GO" id="GO:0043626">
    <property type="term" value="C:PCNA complex"/>
    <property type="evidence" value="ECO:0007669"/>
    <property type="project" value="TreeGrafter"/>
</dbReference>
<dbReference type="InterPro" id="IPR046938">
    <property type="entry name" value="DNA_clamp_sf"/>
</dbReference>
<protein>
    <recommendedName>
        <fullName evidence="3">DNA sliding clamp PCNA</fullName>
    </recommendedName>
</protein>
<feature type="domain" description="Proliferating cell nuclear antigen PCNA C-terminal" evidence="7">
    <location>
        <begin position="195"/>
        <end position="316"/>
    </location>
</feature>
<dbReference type="SUPFAM" id="SSF55979">
    <property type="entry name" value="DNA clamp"/>
    <property type="match status" value="2"/>
</dbReference>
<name>A0AAX4JC18_9MICR</name>
<dbReference type="Pfam" id="PF00705">
    <property type="entry name" value="PCNA_N"/>
    <property type="match status" value="1"/>
</dbReference>
<evidence type="ECO:0000259" key="7">
    <source>
        <dbReference type="Pfam" id="PF02747"/>
    </source>
</evidence>
<evidence type="ECO:0000256" key="3">
    <source>
        <dbReference type="RuleBase" id="RU000641"/>
    </source>
</evidence>
<comment type="subcellular location">
    <subcellularLocation>
        <location evidence="3">Nucleus</location>
    </subcellularLocation>
</comment>
<dbReference type="PRINTS" id="PR00339">
    <property type="entry name" value="PCNACYCLIN"/>
</dbReference>